<accession>A0A0S6VWM9</accession>
<sequence>MNTITIEYPPEILWAMQEQPEEFAKDARILLAVKLYELGKLSTGLAAKLAGVSRETFFFLLGRYSLSPFGTLPDELDEDAAHASEASHFE</sequence>
<proteinExistence type="inferred from homology"/>
<protein>
    <submittedName>
        <fullName evidence="2">Uncharacterized protein</fullName>
    </submittedName>
</protein>
<dbReference type="PANTHER" id="PTHR37525">
    <property type="entry name" value="UPF0175 PROTEIN SSL1255"/>
    <property type="match status" value="1"/>
</dbReference>
<gene>
    <name evidence="2" type="ORF">U14_01579</name>
</gene>
<organism evidence="2">
    <name type="scientific">Candidatus Moduliflexus flocculans</name>
    <dbReference type="NCBI Taxonomy" id="1499966"/>
    <lineage>
        <taxon>Bacteria</taxon>
        <taxon>Candidatus Moduliflexota</taxon>
        <taxon>Candidatus Moduliflexia</taxon>
        <taxon>Candidatus Moduliflexales</taxon>
        <taxon>Candidatus Moduliflexaceae</taxon>
    </lineage>
</organism>
<evidence type="ECO:0000313" key="3">
    <source>
        <dbReference type="Proteomes" id="UP000030700"/>
    </source>
</evidence>
<dbReference type="Pfam" id="PF03683">
    <property type="entry name" value="UPF0175"/>
    <property type="match status" value="1"/>
</dbReference>
<dbReference type="Proteomes" id="UP000030700">
    <property type="component" value="Unassembled WGS sequence"/>
</dbReference>
<dbReference type="InterPro" id="IPR005368">
    <property type="entry name" value="UPF0175"/>
</dbReference>
<dbReference type="PANTHER" id="PTHR37525:SF1">
    <property type="entry name" value="UPF0175 PROTEIN SSL1255"/>
    <property type="match status" value="1"/>
</dbReference>
<dbReference type="EMBL" id="DF820456">
    <property type="protein sequence ID" value="GAK50351.1"/>
    <property type="molecule type" value="Genomic_DNA"/>
</dbReference>
<reference evidence="2" key="1">
    <citation type="journal article" date="2015" name="PeerJ">
        <title>First genomic representation of candidate bacterial phylum KSB3 points to enhanced environmental sensing as a trigger of wastewater bulking.</title>
        <authorList>
            <person name="Sekiguchi Y."/>
            <person name="Ohashi A."/>
            <person name="Parks D.H."/>
            <person name="Yamauchi T."/>
            <person name="Tyson G.W."/>
            <person name="Hugenholtz P."/>
        </authorList>
    </citation>
    <scope>NUCLEOTIDE SEQUENCE [LARGE SCALE GENOMIC DNA]</scope>
</reference>
<comment type="similarity">
    <text evidence="1">Belongs to the UPF0175 family.</text>
</comment>
<dbReference type="InterPro" id="IPR052264">
    <property type="entry name" value="UPF0175_domain"/>
</dbReference>
<dbReference type="STRING" id="1499966.U14_01579"/>
<dbReference type="AlphaFoldDB" id="A0A0S6VWM9"/>
<dbReference type="HOGENOM" id="CLU_154570_5_1_0"/>
<evidence type="ECO:0000256" key="1">
    <source>
        <dbReference type="ARBA" id="ARBA00005651"/>
    </source>
</evidence>
<keyword evidence="3" id="KW-1185">Reference proteome</keyword>
<evidence type="ECO:0000313" key="2">
    <source>
        <dbReference type="EMBL" id="GAK50351.1"/>
    </source>
</evidence>
<name>A0A0S6VWM9_9BACT</name>